<gene>
    <name evidence="2" type="ORF">J2S72_000579</name>
</gene>
<dbReference type="PIRSF" id="PIRSF019587">
    <property type="entry name" value="PGPase"/>
    <property type="match status" value="1"/>
</dbReference>
<comment type="caution">
    <text evidence="2">The sequence shown here is derived from an EMBL/GenBank/DDBJ whole genome shotgun (WGS) entry which is preliminary data.</text>
</comment>
<reference evidence="2 3" key="1">
    <citation type="submission" date="2023-07" db="EMBL/GenBank/DDBJ databases">
        <title>Genomic Encyclopedia of Type Strains, Phase IV (KMG-IV): sequencing the most valuable type-strain genomes for metagenomic binning, comparative biology and taxonomic classification.</title>
        <authorList>
            <person name="Goeker M."/>
        </authorList>
    </citation>
    <scope>NUCLEOTIDE SEQUENCE [LARGE SCALE GENOMIC DNA]</scope>
    <source>
        <strain evidence="2 3">DSM 22616</strain>
    </source>
</reference>
<evidence type="ECO:0000313" key="2">
    <source>
        <dbReference type="EMBL" id="MDQ0274562.1"/>
    </source>
</evidence>
<dbReference type="InterPro" id="IPR026038">
    <property type="entry name" value="Put_PGPase"/>
</dbReference>
<dbReference type="InterPro" id="IPR036681">
    <property type="entry name" value="PgpA-like_sf"/>
</dbReference>
<dbReference type="EMBL" id="JAUSTN010000003">
    <property type="protein sequence ID" value="MDQ0274562.1"/>
    <property type="molecule type" value="Genomic_DNA"/>
</dbReference>
<keyword evidence="3" id="KW-1185">Reference proteome</keyword>
<accession>A0ABU0ATF8</accession>
<dbReference type="InterPro" id="IPR007686">
    <property type="entry name" value="YutG/PgpA"/>
</dbReference>
<organism evidence="2 3">
    <name type="scientific">Peptoniphilus koenoeneniae</name>
    <dbReference type="NCBI Taxonomy" id="507751"/>
    <lineage>
        <taxon>Bacteria</taxon>
        <taxon>Bacillati</taxon>
        <taxon>Bacillota</taxon>
        <taxon>Tissierellia</taxon>
        <taxon>Tissierellales</taxon>
        <taxon>Peptoniphilaceae</taxon>
        <taxon>Peptoniphilus</taxon>
    </lineage>
</organism>
<dbReference type="Gene3D" id="1.10.3760.10">
    <property type="entry name" value="PgpA-like"/>
    <property type="match status" value="1"/>
</dbReference>
<feature type="domain" description="YutG/PgpA" evidence="1">
    <location>
        <begin position="27"/>
        <end position="161"/>
    </location>
</feature>
<protein>
    <submittedName>
        <fullName evidence="2">Phosphatidylglycerophosphatase A</fullName>
    </submittedName>
</protein>
<name>A0ABU0ATF8_9FIRM</name>
<proteinExistence type="predicted"/>
<dbReference type="SUPFAM" id="SSF101307">
    <property type="entry name" value="YutG-like"/>
    <property type="match status" value="1"/>
</dbReference>
<dbReference type="RefSeq" id="WP_023055322.1">
    <property type="nucleotide sequence ID" value="NZ_JAUSTN010000003.1"/>
</dbReference>
<sequence>MYKYKMEELVKITKERLEERGIEISDIAKIVYDLQIPYSPHVTYEICLESVEMVLGKREVVHAVLTGLALDKMAMEKNLDEPLQSIVSNDEGLYGIDEILPLGIVNLYGSIGLTNFGYLDKEKIGIIKELDDRKKTSDEVTTFADDLVAAIAAAAASRVAHQNIG</sequence>
<dbReference type="Pfam" id="PF04608">
    <property type="entry name" value="PgpA"/>
    <property type="match status" value="1"/>
</dbReference>
<dbReference type="CDD" id="cd06971">
    <property type="entry name" value="PgpA"/>
    <property type="match status" value="1"/>
</dbReference>
<evidence type="ECO:0000259" key="1">
    <source>
        <dbReference type="Pfam" id="PF04608"/>
    </source>
</evidence>
<evidence type="ECO:0000313" key="3">
    <source>
        <dbReference type="Proteomes" id="UP001236559"/>
    </source>
</evidence>
<dbReference type="Proteomes" id="UP001236559">
    <property type="component" value="Unassembled WGS sequence"/>
</dbReference>